<dbReference type="PROSITE" id="PS50011">
    <property type="entry name" value="PROTEIN_KINASE_DOM"/>
    <property type="match status" value="1"/>
</dbReference>
<feature type="compositionally biased region" description="Polar residues" evidence="7">
    <location>
        <begin position="409"/>
        <end position="421"/>
    </location>
</feature>
<keyword evidence="6" id="KW-0067">ATP-binding</keyword>
<dbReference type="Pfam" id="PF00069">
    <property type="entry name" value="Pkinase"/>
    <property type="match status" value="1"/>
</dbReference>
<dbReference type="SUPFAM" id="SSF56112">
    <property type="entry name" value="Protein kinase-like (PK-like)"/>
    <property type="match status" value="1"/>
</dbReference>
<keyword evidence="8" id="KW-0812">Transmembrane</keyword>
<evidence type="ECO:0000256" key="7">
    <source>
        <dbReference type="SAM" id="MobiDB-lite"/>
    </source>
</evidence>
<sequence length="576" mass="61651">MRRPELPGSGIPGPEMFGPVEPVPVTLSPDAVTLGGDRTEPAGGPIDVSGLLATDDRSRMVGGAQPNGWFAGPPGDPDRYELLGPGLSGGEGDIWRARYRGDLTSPLQVAVKRLRRPANMGDDWPTPADLRRWEDLRALLLIMRIDHMVSVLDVFVGPPPHLQHAPLPVPGPRPLVTPYVVMEWVPGPTLADELAGTPATAKTLTTRLRYVEQVAAALGALHSRTASAGNPSLHRDVKPPNCILAPSRGVVLVDIGTMRRVDDGRDLSGRHSPAYTAPEVLADPMAARDPASDLYSLGALAWFCVVGENPPHARDPFAPDRARRRAEIVARDAEVRDPRAFADHLTRLLAHDPADRPADPRAWAGQLRALATARRARPSVFLAALVLIPLLSIGLILAPLLFTRQTPQLTDTPRPASTSSIIGGPQTAGDPQGRPPRPSFGVAVTPWPGKPSTSKEAAFVTPRNGAGIGRCPGISGTAHLPPGRTLLFSVENLSAGDGVRHITPIRGWQHPASLSRWKLRPPVGLPFDPLGMQYRLEVIVVPLDPLKERGPFSVPDNSHVGASLFVSRESQSEQGC</sequence>
<dbReference type="Proteomes" id="UP001501074">
    <property type="component" value="Unassembled WGS sequence"/>
</dbReference>
<dbReference type="Gene3D" id="1.10.510.10">
    <property type="entry name" value="Transferase(Phosphotransferase) domain 1"/>
    <property type="match status" value="1"/>
</dbReference>
<evidence type="ECO:0000313" key="11">
    <source>
        <dbReference type="Proteomes" id="UP001501074"/>
    </source>
</evidence>
<feature type="domain" description="Protein kinase" evidence="9">
    <location>
        <begin position="80"/>
        <end position="382"/>
    </location>
</feature>
<evidence type="ECO:0000256" key="3">
    <source>
        <dbReference type="ARBA" id="ARBA00022679"/>
    </source>
</evidence>
<protein>
    <recommendedName>
        <fullName evidence="1">non-specific serine/threonine protein kinase</fullName>
        <ecNumber evidence="1">2.7.11.1</ecNumber>
    </recommendedName>
</protein>
<keyword evidence="8" id="KW-1133">Transmembrane helix</keyword>
<gene>
    <name evidence="10" type="ORF">GCM10022223_59120</name>
</gene>
<name>A0ABP7AIP2_9ACTN</name>
<dbReference type="EMBL" id="BAAAZO010000011">
    <property type="protein sequence ID" value="GAA3632959.1"/>
    <property type="molecule type" value="Genomic_DNA"/>
</dbReference>
<keyword evidence="5" id="KW-0418">Kinase</keyword>
<dbReference type="InterPro" id="IPR011009">
    <property type="entry name" value="Kinase-like_dom_sf"/>
</dbReference>
<evidence type="ECO:0000256" key="8">
    <source>
        <dbReference type="SAM" id="Phobius"/>
    </source>
</evidence>
<keyword evidence="8" id="KW-0472">Membrane</keyword>
<evidence type="ECO:0000256" key="2">
    <source>
        <dbReference type="ARBA" id="ARBA00022527"/>
    </source>
</evidence>
<feature type="region of interest" description="Disordered" evidence="7">
    <location>
        <begin position="1"/>
        <end position="49"/>
    </location>
</feature>
<feature type="transmembrane region" description="Helical" evidence="8">
    <location>
        <begin position="380"/>
        <end position="402"/>
    </location>
</feature>
<dbReference type="InterPro" id="IPR000719">
    <property type="entry name" value="Prot_kinase_dom"/>
</dbReference>
<evidence type="ECO:0000313" key="10">
    <source>
        <dbReference type="EMBL" id="GAA3632959.1"/>
    </source>
</evidence>
<dbReference type="EC" id="2.7.11.1" evidence="1"/>
<keyword evidence="3" id="KW-0808">Transferase</keyword>
<evidence type="ECO:0000256" key="4">
    <source>
        <dbReference type="ARBA" id="ARBA00022741"/>
    </source>
</evidence>
<organism evidence="10 11">
    <name type="scientific">Kineosporia mesophila</name>
    <dbReference type="NCBI Taxonomy" id="566012"/>
    <lineage>
        <taxon>Bacteria</taxon>
        <taxon>Bacillati</taxon>
        <taxon>Actinomycetota</taxon>
        <taxon>Actinomycetes</taxon>
        <taxon>Kineosporiales</taxon>
        <taxon>Kineosporiaceae</taxon>
        <taxon>Kineosporia</taxon>
    </lineage>
</organism>
<dbReference type="PANTHER" id="PTHR43289">
    <property type="entry name" value="MITOGEN-ACTIVATED PROTEIN KINASE KINASE KINASE 20-RELATED"/>
    <property type="match status" value="1"/>
</dbReference>
<evidence type="ECO:0000256" key="6">
    <source>
        <dbReference type="ARBA" id="ARBA00022840"/>
    </source>
</evidence>
<accession>A0ABP7AIP2</accession>
<dbReference type="SMART" id="SM00220">
    <property type="entry name" value="S_TKc"/>
    <property type="match status" value="1"/>
</dbReference>
<keyword evidence="4" id="KW-0547">Nucleotide-binding</keyword>
<reference evidence="11" key="1">
    <citation type="journal article" date="2019" name="Int. J. Syst. Evol. Microbiol.">
        <title>The Global Catalogue of Microorganisms (GCM) 10K type strain sequencing project: providing services to taxonomists for standard genome sequencing and annotation.</title>
        <authorList>
            <consortium name="The Broad Institute Genomics Platform"/>
            <consortium name="The Broad Institute Genome Sequencing Center for Infectious Disease"/>
            <person name="Wu L."/>
            <person name="Ma J."/>
        </authorList>
    </citation>
    <scope>NUCLEOTIDE SEQUENCE [LARGE SCALE GENOMIC DNA]</scope>
    <source>
        <strain evidence="11">JCM 16902</strain>
    </source>
</reference>
<feature type="region of interest" description="Disordered" evidence="7">
    <location>
        <begin position="409"/>
        <end position="456"/>
    </location>
</feature>
<keyword evidence="11" id="KW-1185">Reference proteome</keyword>
<evidence type="ECO:0000256" key="5">
    <source>
        <dbReference type="ARBA" id="ARBA00022777"/>
    </source>
</evidence>
<evidence type="ECO:0000256" key="1">
    <source>
        <dbReference type="ARBA" id="ARBA00012513"/>
    </source>
</evidence>
<keyword evidence="2" id="KW-0723">Serine/threonine-protein kinase</keyword>
<evidence type="ECO:0000259" key="9">
    <source>
        <dbReference type="PROSITE" id="PS50011"/>
    </source>
</evidence>
<proteinExistence type="predicted"/>
<comment type="caution">
    <text evidence="10">The sequence shown here is derived from an EMBL/GenBank/DDBJ whole genome shotgun (WGS) entry which is preliminary data.</text>
</comment>
<dbReference type="PANTHER" id="PTHR43289:SF6">
    <property type="entry name" value="SERINE_THREONINE-PROTEIN KINASE NEKL-3"/>
    <property type="match status" value="1"/>
</dbReference>